<accession>A0A226DZR0</accession>
<feature type="compositionally biased region" description="Basic and acidic residues" evidence="1">
    <location>
        <begin position="151"/>
        <end position="162"/>
    </location>
</feature>
<feature type="compositionally biased region" description="Basic and acidic residues" evidence="1">
    <location>
        <begin position="176"/>
        <end position="194"/>
    </location>
</feature>
<gene>
    <name evidence="2" type="ORF">Fcan01_15174</name>
</gene>
<protein>
    <submittedName>
        <fullName evidence="2">Uncharacterized protein</fullName>
    </submittedName>
</protein>
<evidence type="ECO:0000313" key="2">
    <source>
        <dbReference type="EMBL" id="OXA50510.1"/>
    </source>
</evidence>
<keyword evidence="3" id="KW-1185">Reference proteome</keyword>
<dbReference type="Proteomes" id="UP000198287">
    <property type="component" value="Unassembled WGS sequence"/>
</dbReference>
<evidence type="ECO:0000256" key="1">
    <source>
        <dbReference type="SAM" id="MobiDB-lite"/>
    </source>
</evidence>
<feature type="region of interest" description="Disordered" evidence="1">
    <location>
        <begin position="127"/>
        <end position="228"/>
    </location>
</feature>
<feature type="compositionally biased region" description="Acidic residues" evidence="1">
    <location>
        <begin position="206"/>
        <end position="219"/>
    </location>
</feature>
<proteinExistence type="predicted"/>
<reference evidence="2 3" key="1">
    <citation type="submission" date="2015-12" db="EMBL/GenBank/DDBJ databases">
        <title>The genome of Folsomia candida.</title>
        <authorList>
            <person name="Faddeeva A."/>
            <person name="Derks M.F."/>
            <person name="Anvar Y."/>
            <person name="Smit S."/>
            <person name="Van Straalen N."/>
            <person name="Roelofs D."/>
        </authorList>
    </citation>
    <scope>NUCLEOTIDE SEQUENCE [LARGE SCALE GENOMIC DNA]</scope>
    <source>
        <strain evidence="2 3">VU population</strain>
        <tissue evidence="2">Whole body</tissue>
    </source>
</reference>
<sequence length="606" mass="70221">MRKEAEKHMDGNGESIISYLAVGEDMMHMVWPPQPNPARKKPFNANYSLTRGHLSRSSLYPKKTNELLLGLDLCKKVNKRMKFLLLSLSLSIWFQFPTFRRKPTSLHFIVGLNPDVDAMSRRNKDFRILASPRSDDDDDDDRKEGTACSSKADDITKEERNGKPTTVDSNHTLDSTSKKEQENKDSDNEDVTERRRTKVRRIVYYDSEDSHEEEESADDNLDRSSPDPIDLDIRENFHLRRYGKLSNELLELQRREELIDWLKEVENDPSPGRDILDLRRAELELAANWAQQNRNHLDIQFDIRIAGSSIKGYYVFRTDGKRNRLSSYYPKAMRTGVSQTMTDRNATYRDEDHPLHDVVKKSMRESNQARPPMDIIYVASLIPKDKMDETLLRTMKRIEPVQDGDGVEDYIGIYCGKGGRFSMRTSNFVRETGMSRIYQRTVGAEDPDFCAQKKVILCNSTYTKEIGEGFLMSHARMYNKIHGVARYTITETATPSANLIKKAQQYAIDRVPMFKFVEDGEQSHPPYWANIDQVATLPYTLSAKDIILRFDPDFPDENRHYKNFKNFAELVAELGNPPPEYFVTMDDSRDELLLEFQEIQQARNDE</sequence>
<comment type="caution">
    <text evidence="2">The sequence shown here is derived from an EMBL/GenBank/DDBJ whole genome shotgun (WGS) entry which is preliminary data.</text>
</comment>
<dbReference type="AlphaFoldDB" id="A0A226DZR0"/>
<name>A0A226DZR0_FOLCA</name>
<evidence type="ECO:0000313" key="3">
    <source>
        <dbReference type="Proteomes" id="UP000198287"/>
    </source>
</evidence>
<dbReference type="EMBL" id="LNIX01000009">
    <property type="protein sequence ID" value="OXA50510.1"/>
    <property type="molecule type" value="Genomic_DNA"/>
</dbReference>
<organism evidence="2 3">
    <name type="scientific">Folsomia candida</name>
    <name type="common">Springtail</name>
    <dbReference type="NCBI Taxonomy" id="158441"/>
    <lineage>
        <taxon>Eukaryota</taxon>
        <taxon>Metazoa</taxon>
        <taxon>Ecdysozoa</taxon>
        <taxon>Arthropoda</taxon>
        <taxon>Hexapoda</taxon>
        <taxon>Collembola</taxon>
        <taxon>Entomobryomorpha</taxon>
        <taxon>Isotomoidea</taxon>
        <taxon>Isotomidae</taxon>
        <taxon>Proisotominae</taxon>
        <taxon>Folsomia</taxon>
    </lineage>
</organism>
<feature type="compositionally biased region" description="Polar residues" evidence="1">
    <location>
        <begin position="163"/>
        <end position="175"/>
    </location>
</feature>